<organism evidence="1">
    <name type="scientific">hydrothermal vent metagenome</name>
    <dbReference type="NCBI Taxonomy" id="652676"/>
    <lineage>
        <taxon>unclassified sequences</taxon>
        <taxon>metagenomes</taxon>
        <taxon>ecological metagenomes</taxon>
    </lineage>
</organism>
<name>A0A3B0Y3P0_9ZZZZ</name>
<evidence type="ECO:0008006" key="2">
    <source>
        <dbReference type="Google" id="ProtNLM"/>
    </source>
</evidence>
<accession>A0A3B0Y3P0</accession>
<proteinExistence type="predicted"/>
<feature type="non-terminal residue" evidence="1">
    <location>
        <position position="52"/>
    </location>
</feature>
<evidence type="ECO:0000313" key="1">
    <source>
        <dbReference type="EMBL" id="VAW63036.1"/>
    </source>
</evidence>
<dbReference type="AlphaFoldDB" id="A0A3B0Y3P0"/>
<protein>
    <recommendedName>
        <fullName evidence="2">Core-binding (CB) domain-containing protein</fullName>
    </recommendedName>
</protein>
<dbReference type="EMBL" id="UOFG01000191">
    <property type="protein sequence ID" value="VAW63036.1"/>
    <property type="molecule type" value="Genomic_DNA"/>
</dbReference>
<sequence length="52" mass="6350">MKPSNDPEFKHFYERHCKHLELKGLQPKTVEAYSRAIRRIGQYFNYEIEHLT</sequence>
<reference evidence="1" key="1">
    <citation type="submission" date="2018-06" db="EMBL/GenBank/DDBJ databases">
        <authorList>
            <person name="Zhirakovskaya E."/>
        </authorList>
    </citation>
    <scope>NUCLEOTIDE SEQUENCE</scope>
</reference>
<gene>
    <name evidence="1" type="ORF">MNBD_GAMMA11-195</name>
</gene>